<feature type="repeat" description="TPR" evidence="1">
    <location>
        <begin position="697"/>
        <end position="730"/>
    </location>
</feature>
<evidence type="ECO:0000313" key="6">
    <source>
        <dbReference type="EMBL" id="MBW4433308.1"/>
    </source>
</evidence>
<evidence type="ECO:0000256" key="2">
    <source>
        <dbReference type="SAM" id="Coils"/>
    </source>
</evidence>
<feature type="compositionally biased region" description="Polar residues" evidence="3">
    <location>
        <begin position="288"/>
        <end position="301"/>
    </location>
</feature>
<keyword evidence="4" id="KW-0812">Transmembrane</keyword>
<keyword evidence="1" id="KW-0802">TPR repeat</keyword>
<dbReference type="InterPro" id="IPR011990">
    <property type="entry name" value="TPR-like_helical_dom_sf"/>
</dbReference>
<protein>
    <recommendedName>
        <fullName evidence="5">Novel STAND NTPase 1 domain-containing protein</fullName>
    </recommendedName>
</protein>
<dbReference type="EMBL" id="JAHHHW010000102">
    <property type="protein sequence ID" value="MBW4433308.1"/>
    <property type="molecule type" value="Genomic_DNA"/>
</dbReference>
<feature type="compositionally biased region" description="Low complexity" evidence="3">
    <location>
        <begin position="276"/>
        <end position="287"/>
    </location>
</feature>
<name>A0A9E3H9J4_9NOST</name>
<evidence type="ECO:0000256" key="1">
    <source>
        <dbReference type="PROSITE-ProRule" id="PRU00339"/>
    </source>
</evidence>
<accession>A0A9E3H9J4</accession>
<evidence type="ECO:0000259" key="5">
    <source>
        <dbReference type="Pfam" id="PF20703"/>
    </source>
</evidence>
<dbReference type="SUPFAM" id="SSF52540">
    <property type="entry name" value="P-loop containing nucleoside triphosphate hydrolases"/>
    <property type="match status" value="1"/>
</dbReference>
<evidence type="ECO:0000256" key="4">
    <source>
        <dbReference type="SAM" id="Phobius"/>
    </source>
</evidence>
<dbReference type="SMART" id="SM00028">
    <property type="entry name" value="TPR"/>
    <property type="match status" value="5"/>
</dbReference>
<feature type="repeat" description="TPR" evidence="1">
    <location>
        <begin position="747"/>
        <end position="780"/>
    </location>
</feature>
<organism evidence="6 7">
    <name type="scientific">Pelatocladus maniniholoensis HA4357-MV3</name>
    <dbReference type="NCBI Taxonomy" id="1117104"/>
    <lineage>
        <taxon>Bacteria</taxon>
        <taxon>Bacillati</taxon>
        <taxon>Cyanobacteriota</taxon>
        <taxon>Cyanophyceae</taxon>
        <taxon>Nostocales</taxon>
        <taxon>Nostocaceae</taxon>
        <taxon>Pelatocladus</taxon>
    </lineage>
</organism>
<dbReference type="PROSITE" id="PS50005">
    <property type="entry name" value="TPR"/>
    <property type="match status" value="2"/>
</dbReference>
<reference evidence="6" key="2">
    <citation type="journal article" date="2022" name="Microbiol. Resour. Announc.">
        <title>Metagenome Sequencing to Explore Phylogenomics of Terrestrial Cyanobacteria.</title>
        <authorList>
            <person name="Ward R.D."/>
            <person name="Stajich J.E."/>
            <person name="Johansen J.R."/>
            <person name="Huntemann M."/>
            <person name="Clum A."/>
            <person name="Foster B."/>
            <person name="Foster B."/>
            <person name="Roux S."/>
            <person name="Palaniappan K."/>
            <person name="Varghese N."/>
            <person name="Mukherjee S."/>
            <person name="Reddy T.B.K."/>
            <person name="Daum C."/>
            <person name="Copeland A."/>
            <person name="Chen I.A."/>
            <person name="Ivanova N.N."/>
            <person name="Kyrpides N.C."/>
            <person name="Shapiro N."/>
            <person name="Eloe-Fadrosh E.A."/>
            <person name="Pietrasiak N."/>
        </authorList>
    </citation>
    <scope>NUCLEOTIDE SEQUENCE</scope>
    <source>
        <strain evidence="6">HA4357-MV3</strain>
    </source>
</reference>
<keyword evidence="4" id="KW-1133">Transmembrane helix</keyword>
<dbReference type="Gene3D" id="3.40.50.300">
    <property type="entry name" value="P-loop containing nucleotide triphosphate hydrolases"/>
    <property type="match status" value="1"/>
</dbReference>
<dbReference type="Gene3D" id="1.25.40.10">
    <property type="entry name" value="Tetratricopeptide repeat domain"/>
    <property type="match status" value="2"/>
</dbReference>
<proteinExistence type="predicted"/>
<keyword evidence="2" id="KW-0175">Coiled coil</keyword>
<evidence type="ECO:0000256" key="3">
    <source>
        <dbReference type="SAM" id="MobiDB-lite"/>
    </source>
</evidence>
<dbReference type="SUPFAM" id="SSF48452">
    <property type="entry name" value="TPR-like"/>
    <property type="match status" value="2"/>
</dbReference>
<feature type="domain" description="Novel STAND NTPase 1" evidence="5">
    <location>
        <begin position="197"/>
        <end position="629"/>
    </location>
</feature>
<comment type="caution">
    <text evidence="6">The sequence shown here is derived from an EMBL/GenBank/DDBJ whole genome shotgun (WGS) entry which is preliminary data.</text>
</comment>
<dbReference type="Pfam" id="PF20703">
    <property type="entry name" value="nSTAND1"/>
    <property type="match status" value="1"/>
</dbReference>
<sequence length="924" mass="105057">MLDDRFVNNKTFSEKKYLLKIAQEHHLLAEVALAKRNWRNAKDQAQKALQVLSSQHNRENILHSSTLNPCELTEYLFLKSSCFFILAQAQEQLNEFIAAINNLEAAKQIGITENIPFLYISILNSLRRLYKQQKQYLEATHTKLEQRSIEQKYGLRIFIGAGSLEAIQQPKLVTTVEKQLITSQQENIAPEITASSRQKDVEQLLERIGSENNKLIIIYGKSGVGKTSLLNAGLIPALKKTAIATQDNLVVQIRVYRNWIEELTHQIEEEARKSATTQDTETQNQENGKNQALNSEVEISTSEVKTSTSKLDSSTLEIKTLALELASLTSEIEILTCEFDSLNSELETFTPEPQSFTISPSHTLPQFHFLLEQLRQNEQHNLRTVLIFDQFEEFFFIHTLSEPRRQFFEFLGECLNILSVKVILSLRENYLHHLLTYNDLPSMEIINKDILSKNILYKLGNLLPTDAKKIIECLTTGTRFQLEPALLEQLIQDLAGKLGEVHPIDLQIVGVQLQTENITTLAEYQQYGEQAQEKLIQHYLNEVIEDCGIENQQLAKLILYLLTDEKGTCPLKTRAELEQDLQQYSIRDRNTEKFLLDLVLQILVKSGIVILLRENPTVRYQLAHEHLVTFIRQQQQPKLKQLTALQERKTDLNAVNETIFDPFFKHILVGSFAAGFVFAVMAVIAFDATKHKHTELSEIYLIQGEKLAREGNFEGAVKHFRKAQKWNSDLKFNSKAKALEFVNKAKAELLFVEGQQRLETNELESAVTKFQEALKLNTQIGRLAAPVLIYEGNKFMKKGKIKKAAIAYINAQNLDPKVEISADAWKELCLQGSLKKQAADVMQACENAVQLAADNQKIRVVRGLARAVSGNKQGAIEDFEAYIAATDSKTGKLKVKAWIKALRIGKNPFTDKKMKRLLGENKGE</sequence>
<feature type="region of interest" description="Disordered" evidence="3">
    <location>
        <begin position="271"/>
        <end position="301"/>
    </location>
</feature>
<dbReference type="InterPro" id="IPR019734">
    <property type="entry name" value="TPR_rpt"/>
</dbReference>
<dbReference type="InterPro" id="IPR049052">
    <property type="entry name" value="nSTAND1"/>
</dbReference>
<dbReference type="AlphaFoldDB" id="A0A9E3H9J4"/>
<reference evidence="6" key="1">
    <citation type="submission" date="2021-05" db="EMBL/GenBank/DDBJ databases">
        <authorList>
            <person name="Pietrasiak N."/>
            <person name="Ward R."/>
            <person name="Stajich J.E."/>
            <person name="Kurbessoian T."/>
        </authorList>
    </citation>
    <scope>NUCLEOTIDE SEQUENCE</scope>
    <source>
        <strain evidence="6">HA4357-MV3</strain>
    </source>
</reference>
<feature type="coiled-coil region" evidence="2">
    <location>
        <begin position="318"/>
        <end position="345"/>
    </location>
</feature>
<keyword evidence="4" id="KW-0472">Membrane</keyword>
<evidence type="ECO:0000313" key="7">
    <source>
        <dbReference type="Proteomes" id="UP000813215"/>
    </source>
</evidence>
<gene>
    <name evidence="6" type="ORF">KME28_16695</name>
</gene>
<dbReference type="Proteomes" id="UP000813215">
    <property type="component" value="Unassembled WGS sequence"/>
</dbReference>
<feature type="transmembrane region" description="Helical" evidence="4">
    <location>
        <begin position="667"/>
        <end position="686"/>
    </location>
</feature>
<dbReference type="InterPro" id="IPR027417">
    <property type="entry name" value="P-loop_NTPase"/>
</dbReference>